<dbReference type="SMART" id="SM01139">
    <property type="entry name" value="Drf_FH3"/>
    <property type="match status" value="1"/>
</dbReference>
<protein>
    <submittedName>
        <fullName evidence="5">Uncharacterized protein</fullName>
    </submittedName>
</protein>
<dbReference type="InterPro" id="IPR015425">
    <property type="entry name" value="FH2_Formin"/>
</dbReference>
<organism evidence="4 5">
    <name type="scientific">Meloidogyne incognita</name>
    <name type="common">Southern root-knot nematode worm</name>
    <name type="synonym">Oxyuris incognita</name>
    <dbReference type="NCBI Taxonomy" id="6306"/>
    <lineage>
        <taxon>Eukaryota</taxon>
        <taxon>Metazoa</taxon>
        <taxon>Ecdysozoa</taxon>
        <taxon>Nematoda</taxon>
        <taxon>Chromadorea</taxon>
        <taxon>Rhabditida</taxon>
        <taxon>Tylenchina</taxon>
        <taxon>Tylenchomorpha</taxon>
        <taxon>Tylenchoidea</taxon>
        <taxon>Meloidogynidae</taxon>
        <taxon>Meloidogyninae</taxon>
        <taxon>Meloidogyne</taxon>
        <taxon>Meloidogyne incognita group</taxon>
    </lineage>
</organism>
<evidence type="ECO:0000256" key="1">
    <source>
        <dbReference type="SAM" id="MobiDB-lite"/>
    </source>
</evidence>
<feature type="domain" description="FH2" evidence="3">
    <location>
        <begin position="730"/>
        <end position="1131"/>
    </location>
</feature>
<dbReference type="InterPro" id="IPR016024">
    <property type="entry name" value="ARM-type_fold"/>
</dbReference>
<dbReference type="SMART" id="SM00498">
    <property type="entry name" value="FH2"/>
    <property type="match status" value="1"/>
</dbReference>
<feature type="compositionally biased region" description="Pro residues" evidence="1">
    <location>
        <begin position="661"/>
        <end position="673"/>
    </location>
</feature>
<dbReference type="Gene3D" id="1.20.58.2220">
    <property type="entry name" value="Formin, FH2 domain"/>
    <property type="match status" value="1"/>
</dbReference>
<dbReference type="SUPFAM" id="SSF101447">
    <property type="entry name" value="Formin homology 2 domain (FH2 domain)"/>
    <property type="match status" value="1"/>
</dbReference>
<feature type="compositionally biased region" description="Polar residues" evidence="1">
    <location>
        <begin position="1220"/>
        <end position="1229"/>
    </location>
</feature>
<keyword evidence="4" id="KW-1185">Reference proteome</keyword>
<sequence length="1278" mass="145380">MLHSRKKDKESDEANRATTSNAHNYVPNFNDLEDSELDEIIKKILMDNIKQKNVEETMQALDRRMKIHLCQQQYRLQRDDFGKQGGPSFYCERMKKALESKDDFKELLQSLGVILSTQNYPWVEEFGREGGFQLLVSMMSKLLVKIERLKSETDLGTTAADDYVFCLNKILEISRACLNCDVGIHFLLRPNSRLCSKMIEALYVAIDLKSERSHNIPSDVIKPEKPHNLPICDQLILSILTLLAVISFMGKDGGFGQSEISGNSLLIKDMTAVAEKKNFNSRFACIVRCLHFKDKQITYKALVFINTLLSCIDDNDWSVRMLWRNELMSAGLKPLLPSIRKIAEKENETIGLAFTSFENELKADYDELLNQKEMLAMFLIVAEKKNFNSRFACIVRCLHFKDKQITYKALVFINTLLSCIDDNDWSVRMLWRNELMSAGLKPLLPSIRKIAEKENETIGLAFTSFENELKADYDELLNRFENLKGDVSDVSDCTNMLIASCKNTDCEFILQEIFLRLLLVNDRKYKREVYLKMFLLCVSEIAFGDMGYGPNSKQFNFSIPIDDTLEKIENQSNEQLNKRLESAIQDKQEAFSVQLQYYKKIQEYQEETSMLRKYLKNKGDAGNVVLPPETVFNLPAPSELTLSELERFPKPKSVQPTNSSMPPPPPPPPPLPPNLLKKGGGAGGPGPPAPPPPPPNLLSKFGKNAPGGGPPPPPTQLLHNVVEIPEYLRKKKEKIAEIPMRKIPWNAAIIKPTNLNKESLWAQIDEDEIATDDVFDFLKMKYSATNKSSTTLTNDTTKKHSKMKIPLIIQDQKQLQTLAILQGSCKLSFKEWYNALMELNETVLHSELVGQLRNALPSTDILNRLKDCSEAEMQNMPEGEQFIATLSKIKHLPIRLEAIQLWLSWSDQFSELKSGVTTIAEACEEIIKSHGLKNFINLVLLAGNFMGRVKSSGATFAFELGALNKLVDTKDCENSETLLHGLIFLFHKKFDGKFDKFVVDDFHHVSKACKIDYLDLEKSMNLLKNSVKKISTHLITYQKQIANDCFQAKISIFVETAQKDLFVIDSLWEHMTLKWKSLVTYLCFDPKKYPMERLFGDLNNFVCQYQNAWTQVSKSLYKKSDGGRKEASSKIDKRRKPLHQIQPEMANEVAKKARERMKSNLNQSMDGGGGGGVIDRIEQMLVEGKYRPDLPEGAQRRYRVRRKGQPTVQKNLDPPPPNKSLEQQQQQSTNNNKPLNPPPKSLDQHKSLPHTPKSPYVADAVKAPSAVELLQRLRGLDP</sequence>
<accession>A0A914LTF9</accession>
<dbReference type="Gene3D" id="1.20.58.630">
    <property type="match status" value="1"/>
</dbReference>
<feature type="region of interest" description="Disordered" evidence="1">
    <location>
        <begin position="1185"/>
        <end position="1260"/>
    </location>
</feature>
<dbReference type="InterPro" id="IPR051412">
    <property type="entry name" value="Formin_Homology_Diaphanous_sf"/>
</dbReference>
<name>A0A914LTF9_MELIC</name>
<dbReference type="GO" id="GO:0003779">
    <property type="term" value="F:actin binding"/>
    <property type="evidence" value="ECO:0007669"/>
    <property type="project" value="InterPro"/>
</dbReference>
<dbReference type="PANTHER" id="PTHR45691">
    <property type="entry name" value="PROTEIN DIAPHANOUS"/>
    <property type="match status" value="1"/>
</dbReference>
<feature type="region of interest" description="Disordered" evidence="1">
    <location>
        <begin position="1120"/>
        <end position="1155"/>
    </location>
</feature>
<reference evidence="5" key="1">
    <citation type="submission" date="2022-11" db="UniProtKB">
        <authorList>
            <consortium name="WormBaseParasite"/>
        </authorList>
    </citation>
    <scope>IDENTIFICATION</scope>
</reference>
<dbReference type="GO" id="GO:0005884">
    <property type="term" value="C:actin filament"/>
    <property type="evidence" value="ECO:0007669"/>
    <property type="project" value="TreeGrafter"/>
</dbReference>
<evidence type="ECO:0000313" key="5">
    <source>
        <dbReference type="WBParaSite" id="Minc3s00873g18333"/>
    </source>
</evidence>
<feature type="region of interest" description="Disordered" evidence="1">
    <location>
        <begin position="1"/>
        <end position="28"/>
    </location>
</feature>
<dbReference type="Proteomes" id="UP000887563">
    <property type="component" value="Unplaced"/>
</dbReference>
<dbReference type="Gene3D" id="1.25.10.10">
    <property type="entry name" value="Leucine-rich Repeat Variant"/>
    <property type="match status" value="2"/>
</dbReference>
<feature type="compositionally biased region" description="Basic and acidic residues" evidence="1">
    <location>
        <begin position="1120"/>
        <end position="1131"/>
    </location>
</feature>
<dbReference type="PROSITE" id="PS51444">
    <property type="entry name" value="FH2"/>
    <property type="match status" value="1"/>
</dbReference>
<evidence type="ECO:0000259" key="3">
    <source>
        <dbReference type="PROSITE" id="PS51444"/>
    </source>
</evidence>
<dbReference type="SUPFAM" id="SSF48371">
    <property type="entry name" value="ARM repeat"/>
    <property type="match status" value="2"/>
</dbReference>
<feature type="region of interest" description="Disordered" evidence="1">
    <location>
        <begin position="650"/>
        <end position="718"/>
    </location>
</feature>
<dbReference type="Gene3D" id="6.10.30.30">
    <property type="match status" value="1"/>
</dbReference>
<dbReference type="Pfam" id="PF06367">
    <property type="entry name" value="Drf_FH3"/>
    <property type="match status" value="2"/>
</dbReference>
<dbReference type="InterPro" id="IPR011989">
    <property type="entry name" value="ARM-like"/>
</dbReference>
<dbReference type="Pfam" id="PF02181">
    <property type="entry name" value="FH2"/>
    <property type="match status" value="1"/>
</dbReference>
<dbReference type="PANTHER" id="PTHR45691:SF6">
    <property type="entry name" value="PROTEIN DIAPHANOUS"/>
    <property type="match status" value="1"/>
</dbReference>
<dbReference type="AlphaFoldDB" id="A0A914LTF9"/>
<evidence type="ECO:0000313" key="4">
    <source>
        <dbReference type="Proteomes" id="UP000887563"/>
    </source>
</evidence>
<dbReference type="WBParaSite" id="Minc3s00873g18333">
    <property type="protein sequence ID" value="Minc3s00873g18333"/>
    <property type="gene ID" value="Minc3s00873g18333"/>
</dbReference>
<proteinExistence type="predicted"/>
<feature type="domain" description="GBD/FH3" evidence="2">
    <location>
        <begin position="29"/>
        <end position="481"/>
    </location>
</feature>
<dbReference type="InterPro" id="IPR010472">
    <property type="entry name" value="FH3_dom"/>
</dbReference>
<evidence type="ECO:0000259" key="2">
    <source>
        <dbReference type="PROSITE" id="PS51232"/>
    </source>
</evidence>
<dbReference type="GO" id="GO:0030041">
    <property type="term" value="P:actin filament polymerization"/>
    <property type="evidence" value="ECO:0007669"/>
    <property type="project" value="TreeGrafter"/>
</dbReference>
<dbReference type="InterPro" id="IPR014768">
    <property type="entry name" value="GBD/FH3_dom"/>
</dbReference>
<dbReference type="PROSITE" id="PS51232">
    <property type="entry name" value="GBD_FH3"/>
    <property type="match status" value="1"/>
</dbReference>
<feature type="compositionally biased region" description="Pro residues" evidence="1">
    <location>
        <begin position="685"/>
        <end position="696"/>
    </location>
</feature>
<dbReference type="InterPro" id="IPR042201">
    <property type="entry name" value="FH2_Formin_sf"/>
</dbReference>
<dbReference type="Gene3D" id="1.10.238.150">
    <property type="entry name" value="Formin, FH3 diaphanous domain"/>
    <property type="match status" value="1"/>
</dbReference>